<sequence length="371" mass="41115">MAEDLYLLIDGVRHTGLLSVEWEIDANNALFKVTAGVTERAANAGEASFPPLTPRGAEAQLLAKGEEEDELLVTGWVRRTYGDVGKPAMRRFLYIESKACDVVESAADGRKHGYRLKGKKLGEHAKTLYGPYKVPVTIEADSRTMDIAWQPGQRAFAVIEERARKAGLSQTGSGDGGVVFYKGVRGRHAGEFITGGDDANCETLQYEDSEIGQFSETHYYGQRYKPSSGKDQTDGYAKVENEAVRRLRIDIQRMEHDFDQADMKERAEWDGRRAAGGDAGNGTQVVIGTPDWRDPDGKLWMPAYARHVLAPDVAIDQLMAIKTGRFTWSKDAQIVRLTMVDPRTIGGKDPKGKSGRAWNVPTKKAKYEELE</sequence>
<dbReference type="Gene3D" id="3.30.1920.10">
    <property type="entry name" value="Baseplate protein-like domains - 2 layer sandwich fold"/>
    <property type="match status" value="1"/>
</dbReference>
<evidence type="ECO:0000259" key="3">
    <source>
        <dbReference type="Pfam" id="PF22255"/>
    </source>
</evidence>
<keyword evidence="5" id="KW-1185">Reference proteome</keyword>
<evidence type="ECO:0000313" key="5">
    <source>
        <dbReference type="Proteomes" id="UP001596104"/>
    </source>
</evidence>
<feature type="coiled-coil region" evidence="1">
    <location>
        <begin position="237"/>
        <end position="264"/>
    </location>
</feature>
<dbReference type="InterPro" id="IPR023399">
    <property type="entry name" value="Baseplate-like_2-layer_sand"/>
</dbReference>
<dbReference type="InterPro" id="IPR053981">
    <property type="entry name" value="Gp44/GpP-like_2nd"/>
</dbReference>
<feature type="domain" description="Baseplate hub protein gp44/GpP-like second" evidence="3">
    <location>
        <begin position="99"/>
        <end position="180"/>
    </location>
</feature>
<dbReference type="Gene3D" id="2.30.300.10">
    <property type="entry name" value="Baseplate protein-like domain - beta roll fold"/>
    <property type="match status" value="1"/>
</dbReference>
<reference evidence="5" key="1">
    <citation type="journal article" date="2019" name="Int. J. Syst. Evol. Microbiol.">
        <title>The Global Catalogue of Microorganisms (GCM) 10K type strain sequencing project: providing services to taxonomists for standard genome sequencing and annotation.</title>
        <authorList>
            <consortium name="The Broad Institute Genomics Platform"/>
            <consortium name="The Broad Institute Genome Sequencing Center for Infectious Disease"/>
            <person name="Wu L."/>
            <person name="Ma J."/>
        </authorList>
    </citation>
    <scope>NUCLEOTIDE SEQUENCE [LARGE SCALE GENOMIC DNA]</scope>
    <source>
        <strain evidence="5">CGMCC 1.16326</strain>
    </source>
</reference>
<feature type="region of interest" description="Disordered" evidence="2">
    <location>
        <begin position="344"/>
        <end position="371"/>
    </location>
</feature>
<name>A0ABW0H3L9_9HYPH</name>
<evidence type="ECO:0000256" key="2">
    <source>
        <dbReference type="SAM" id="MobiDB-lite"/>
    </source>
</evidence>
<evidence type="ECO:0000313" key="4">
    <source>
        <dbReference type="EMBL" id="MFC5391616.1"/>
    </source>
</evidence>
<dbReference type="Pfam" id="PF22255">
    <property type="entry name" value="Gp44-like_2nd"/>
    <property type="match status" value="1"/>
</dbReference>
<organism evidence="4 5">
    <name type="scientific">Bosea vestrisii</name>
    <dbReference type="NCBI Taxonomy" id="151416"/>
    <lineage>
        <taxon>Bacteria</taxon>
        <taxon>Pseudomonadati</taxon>
        <taxon>Pseudomonadota</taxon>
        <taxon>Alphaproteobacteria</taxon>
        <taxon>Hyphomicrobiales</taxon>
        <taxon>Boseaceae</taxon>
        <taxon>Bosea</taxon>
    </lineage>
</organism>
<keyword evidence="1" id="KW-0175">Coiled coil</keyword>
<comment type="caution">
    <text evidence="4">The sequence shown here is derived from an EMBL/GenBank/DDBJ whole genome shotgun (WGS) entry which is preliminary data.</text>
</comment>
<dbReference type="SUPFAM" id="SSF69279">
    <property type="entry name" value="Phage tail proteins"/>
    <property type="match status" value="2"/>
</dbReference>
<evidence type="ECO:0000256" key="1">
    <source>
        <dbReference type="SAM" id="Coils"/>
    </source>
</evidence>
<dbReference type="Gene3D" id="3.55.50.10">
    <property type="entry name" value="Baseplate protein-like domains"/>
    <property type="match status" value="1"/>
</dbReference>
<proteinExistence type="predicted"/>
<dbReference type="EMBL" id="JBHSLV010000007">
    <property type="protein sequence ID" value="MFC5391616.1"/>
    <property type="molecule type" value="Genomic_DNA"/>
</dbReference>
<accession>A0ABW0H3L9</accession>
<dbReference type="Proteomes" id="UP001596104">
    <property type="component" value="Unassembled WGS sequence"/>
</dbReference>
<gene>
    <name evidence="4" type="ORF">ACFPPC_03055</name>
</gene>
<protein>
    <recommendedName>
        <fullName evidence="3">Baseplate hub protein gp44/GpP-like second domain-containing protein</fullName>
    </recommendedName>
</protein>
<dbReference type="RefSeq" id="WP_377006419.1">
    <property type="nucleotide sequence ID" value="NZ_JBHSLV010000007.1"/>
</dbReference>